<evidence type="ECO:0000256" key="1">
    <source>
        <dbReference type="ARBA" id="ARBA00022598"/>
    </source>
</evidence>
<keyword evidence="6" id="KW-0472">Membrane</keyword>
<keyword evidence="6" id="KW-1133">Transmembrane helix</keyword>
<dbReference type="GO" id="GO:0005524">
    <property type="term" value="F:ATP binding"/>
    <property type="evidence" value="ECO:0007669"/>
    <property type="project" value="UniProtKB-KW"/>
</dbReference>
<gene>
    <name evidence="8" type="ORF">TCNE_LOCUS16533</name>
</gene>
<evidence type="ECO:0000313" key="8">
    <source>
        <dbReference type="EMBL" id="VDM47854.1"/>
    </source>
</evidence>
<keyword evidence="1" id="KW-0436">Ligase</keyword>
<evidence type="ECO:0000256" key="4">
    <source>
        <dbReference type="ARBA" id="ARBA00023267"/>
    </source>
</evidence>
<dbReference type="SUPFAM" id="SSF52440">
    <property type="entry name" value="PreATP-grasp domain"/>
    <property type="match status" value="1"/>
</dbReference>
<dbReference type="AlphaFoldDB" id="A0A183V715"/>
<dbReference type="GO" id="GO:0005739">
    <property type="term" value="C:mitochondrion"/>
    <property type="evidence" value="ECO:0007669"/>
    <property type="project" value="TreeGrafter"/>
</dbReference>
<protein>
    <submittedName>
        <fullName evidence="10">Biotin carboxylation domain-containing protein</fullName>
    </submittedName>
</protein>
<keyword evidence="4" id="KW-0092">Biotin</keyword>
<dbReference type="Proteomes" id="UP000050794">
    <property type="component" value="Unassembled WGS sequence"/>
</dbReference>
<keyword evidence="6" id="KW-0812">Transmembrane</keyword>
<dbReference type="GO" id="GO:0004485">
    <property type="term" value="F:methylcrotonoyl-CoA carboxylase activity"/>
    <property type="evidence" value="ECO:0007669"/>
    <property type="project" value="TreeGrafter"/>
</dbReference>
<evidence type="ECO:0000256" key="5">
    <source>
        <dbReference type="SAM" id="MobiDB-lite"/>
    </source>
</evidence>
<reference evidence="8 9" key="2">
    <citation type="submission" date="2018-11" db="EMBL/GenBank/DDBJ databases">
        <authorList>
            <consortium name="Pathogen Informatics"/>
        </authorList>
    </citation>
    <scope>NUCLEOTIDE SEQUENCE [LARGE SCALE GENOMIC DNA]</scope>
</reference>
<accession>A0A183V715</accession>
<dbReference type="InterPro" id="IPR011764">
    <property type="entry name" value="Biotin_carboxylation_dom"/>
</dbReference>
<feature type="compositionally biased region" description="Polar residues" evidence="5">
    <location>
        <begin position="25"/>
        <end position="35"/>
    </location>
</feature>
<dbReference type="EMBL" id="UYWY01023679">
    <property type="protein sequence ID" value="VDM47854.1"/>
    <property type="molecule type" value="Genomic_DNA"/>
</dbReference>
<sequence length="162" mass="17990">MLCSRQQQLVRREEVEKKNRGTPLTARNVSSSSSTAPVIRKIERVLIANRGEIATRVMKTAKRMGIETVAVFSDADRYSMHTKTADMAYHVGPSPSLQSYLNVDKIVDTALRSGAQAVGIVPTGSHNERLNGVIDYIIDDDFFIVFFFSYGGITLPSMMVFL</sequence>
<evidence type="ECO:0000259" key="7">
    <source>
        <dbReference type="PROSITE" id="PS50979"/>
    </source>
</evidence>
<dbReference type="PANTHER" id="PTHR18866">
    <property type="entry name" value="CARBOXYLASE:PYRUVATE/ACETYL-COA/PROPIONYL-COA CARBOXYLASE"/>
    <property type="match status" value="1"/>
</dbReference>
<evidence type="ECO:0000313" key="9">
    <source>
        <dbReference type="Proteomes" id="UP000050794"/>
    </source>
</evidence>
<dbReference type="InterPro" id="IPR050856">
    <property type="entry name" value="Biotin_carboxylase_complex"/>
</dbReference>
<dbReference type="Gene3D" id="3.40.50.20">
    <property type="match status" value="1"/>
</dbReference>
<dbReference type="Pfam" id="PF00289">
    <property type="entry name" value="Biotin_carb_N"/>
    <property type="match status" value="1"/>
</dbReference>
<evidence type="ECO:0000256" key="6">
    <source>
        <dbReference type="SAM" id="Phobius"/>
    </source>
</evidence>
<evidence type="ECO:0000256" key="3">
    <source>
        <dbReference type="ARBA" id="ARBA00022840"/>
    </source>
</evidence>
<evidence type="ECO:0000313" key="10">
    <source>
        <dbReference type="WBParaSite" id="TCNE_0001653601-mRNA-1"/>
    </source>
</evidence>
<feature type="transmembrane region" description="Helical" evidence="6">
    <location>
        <begin position="142"/>
        <end position="161"/>
    </location>
</feature>
<feature type="domain" description="Biotin carboxylation" evidence="7">
    <location>
        <begin position="41"/>
        <end position="162"/>
    </location>
</feature>
<organism evidence="9 10">
    <name type="scientific">Toxocara canis</name>
    <name type="common">Canine roundworm</name>
    <dbReference type="NCBI Taxonomy" id="6265"/>
    <lineage>
        <taxon>Eukaryota</taxon>
        <taxon>Metazoa</taxon>
        <taxon>Ecdysozoa</taxon>
        <taxon>Nematoda</taxon>
        <taxon>Chromadorea</taxon>
        <taxon>Rhabditida</taxon>
        <taxon>Spirurina</taxon>
        <taxon>Ascaridomorpha</taxon>
        <taxon>Ascaridoidea</taxon>
        <taxon>Toxocaridae</taxon>
        <taxon>Toxocara</taxon>
    </lineage>
</organism>
<feature type="compositionally biased region" description="Basic and acidic residues" evidence="5">
    <location>
        <begin position="10"/>
        <end position="19"/>
    </location>
</feature>
<dbReference type="InterPro" id="IPR005481">
    <property type="entry name" value="BC-like_N"/>
</dbReference>
<dbReference type="WBParaSite" id="TCNE_0001653601-mRNA-1">
    <property type="protein sequence ID" value="TCNE_0001653601-mRNA-1"/>
    <property type="gene ID" value="TCNE_0001653601"/>
</dbReference>
<dbReference type="PROSITE" id="PS50979">
    <property type="entry name" value="BC"/>
    <property type="match status" value="1"/>
</dbReference>
<keyword evidence="9" id="KW-1185">Reference proteome</keyword>
<keyword evidence="2" id="KW-0547">Nucleotide-binding</keyword>
<dbReference type="PANTHER" id="PTHR18866:SF33">
    <property type="entry name" value="METHYLCROTONOYL-COA CARBOXYLASE SUBUNIT ALPHA, MITOCHONDRIAL-RELATED"/>
    <property type="match status" value="1"/>
</dbReference>
<name>A0A183V715_TOXCA</name>
<dbReference type="InterPro" id="IPR016185">
    <property type="entry name" value="PreATP-grasp_dom_sf"/>
</dbReference>
<reference evidence="10" key="1">
    <citation type="submission" date="2016-06" db="UniProtKB">
        <authorList>
            <consortium name="WormBaseParasite"/>
        </authorList>
    </citation>
    <scope>IDENTIFICATION</scope>
</reference>
<proteinExistence type="predicted"/>
<evidence type="ECO:0000256" key="2">
    <source>
        <dbReference type="ARBA" id="ARBA00022741"/>
    </source>
</evidence>
<feature type="region of interest" description="Disordered" evidence="5">
    <location>
        <begin position="1"/>
        <end position="35"/>
    </location>
</feature>
<keyword evidence="3" id="KW-0067">ATP-binding</keyword>